<feature type="region of interest" description="Disordered" evidence="1">
    <location>
        <begin position="42"/>
        <end position="81"/>
    </location>
</feature>
<protein>
    <submittedName>
        <fullName evidence="2">Uncharacterized protein</fullName>
    </submittedName>
</protein>
<dbReference type="AlphaFoldDB" id="A0A426X676"/>
<feature type="region of interest" description="Disordered" evidence="1">
    <location>
        <begin position="1"/>
        <end position="28"/>
    </location>
</feature>
<dbReference type="EMBL" id="AMZH03025777">
    <property type="protein sequence ID" value="RRT34975.1"/>
    <property type="molecule type" value="Genomic_DNA"/>
</dbReference>
<feature type="compositionally biased region" description="Basic and acidic residues" evidence="1">
    <location>
        <begin position="1"/>
        <end position="12"/>
    </location>
</feature>
<evidence type="ECO:0000313" key="2">
    <source>
        <dbReference type="EMBL" id="RRT34975.1"/>
    </source>
</evidence>
<feature type="region of interest" description="Disordered" evidence="1">
    <location>
        <begin position="126"/>
        <end position="157"/>
    </location>
</feature>
<reference evidence="2 3" key="1">
    <citation type="journal article" date="2014" name="Agronomy (Basel)">
        <title>A Draft Genome Sequence for Ensete ventricosum, the Drought-Tolerant Tree Against Hunger.</title>
        <authorList>
            <person name="Harrison J."/>
            <person name="Moore K.A."/>
            <person name="Paszkiewicz K."/>
            <person name="Jones T."/>
            <person name="Grant M."/>
            <person name="Ambacheew D."/>
            <person name="Muzemil S."/>
            <person name="Studholme D.J."/>
        </authorList>
    </citation>
    <scope>NUCLEOTIDE SEQUENCE [LARGE SCALE GENOMIC DNA]</scope>
</reference>
<evidence type="ECO:0000313" key="3">
    <source>
        <dbReference type="Proteomes" id="UP000287651"/>
    </source>
</evidence>
<dbReference type="Proteomes" id="UP000287651">
    <property type="component" value="Unassembled WGS sequence"/>
</dbReference>
<evidence type="ECO:0000256" key="1">
    <source>
        <dbReference type="SAM" id="MobiDB-lite"/>
    </source>
</evidence>
<gene>
    <name evidence="2" type="ORF">B296_00040588</name>
</gene>
<accession>A0A426X676</accession>
<comment type="caution">
    <text evidence="2">The sequence shown here is derived from an EMBL/GenBank/DDBJ whole genome shotgun (WGS) entry which is preliminary data.</text>
</comment>
<organism evidence="2 3">
    <name type="scientific">Ensete ventricosum</name>
    <name type="common">Abyssinian banana</name>
    <name type="synonym">Musa ensete</name>
    <dbReference type="NCBI Taxonomy" id="4639"/>
    <lineage>
        <taxon>Eukaryota</taxon>
        <taxon>Viridiplantae</taxon>
        <taxon>Streptophyta</taxon>
        <taxon>Embryophyta</taxon>
        <taxon>Tracheophyta</taxon>
        <taxon>Spermatophyta</taxon>
        <taxon>Magnoliopsida</taxon>
        <taxon>Liliopsida</taxon>
        <taxon>Zingiberales</taxon>
        <taxon>Musaceae</taxon>
        <taxon>Ensete</taxon>
    </lineage>
</organism>
<name>A0A426X676_ENSVE</name>
<proteinExistence type="predicted"/>
<feature type="compositionally biased region" description="Basic and acidic residues" evidence="1">
    <location>
        <begin position="130"/>
        <end position="147"/>
    </location>
</feature>
<sequence>MKDSPGRDDHWRIQTPGPARLFPRSSSISPQGSVAVLALEPTPVDENPGRHAAAWRDRQGPVGSVPQDCRSPPPSPLGTWKRKTHNVQKKEAKRRDSCGRYLWIIGEGLAARKRLVGDRVTPVSPARVVTRRETNERAQSRERERESSGSSQSLCDSRRDGRLHLCCASRGSRFVAGCITEINIPKRMTITK</sequence>